<dbReference type="GO" id="GO:0004673">
    <property type="term" value="F:protein histidine kinase activity"/>
    <property type="evidence" value="ECO:0007669"/>
    <property type="project" value="UniProtKB-EC"/>
</dbReference>
<evidence type="ECO:0000259" key="6">
    <source>
        <dbReference type="PROSITE" id="PS50109"/>
    </source>
</evidence>
<dbReference type="Proteomes" id="UP000322699">
    <property type="component" value="Unassembled WGS sequence"/>
</dbReference>
<keyword evidence="8" id="KW-1185">Reference proteome</keyword>
<evidence type="ECO:0000256" key="3">
    <source>
        <dbReference type="ARBA" id="ARBA00022679"/>
    </source>
</evidence>
<reference evidence="7 8" key="1">
    <citation type="submission" date="2019-08" db="EMBL/GenBank/DDBJ databases">
        <title>Deep-cultivation of Planctomycetes and their phenomic and genomic characterization uncovers novel biology.</title>
        <authorList>
            <person name="Wiegand S."/>
            <person name="Jogler M."/>
            <person name="Boedeker C."/>
            <person name="Pinto D."/>
            <person name="Vollmers J."/>
            <person name="Rivas-Marin E."/>
            <person name="Kohn T."/>
            <person name="Peeters S.H."/>
            <person name="Heuer A."/>
            <person name="Rast P."/>
            <person name="Oberbeckmann S."/>
            <person name="Bunk B."/>
            <person name="Jeske O."/>
            <person name="Meyerdierks A."/>
            <person name="Storesund J.E."/>
            <person name="Kallscheuer N."/>
            <person name="Luecker S."/>
            <person name="Lage O.M."/>
            <person name="Pohl T."/>
            <person name="Merkel B.J."/>
            <person name="Hornburger P."/>
            <person name="Mueller R.-W."/>
            <person name="Bruemmer F."/>
            <person name="Labrenz M."/>
            <person name="Spormann A.M."/>
            <person name="Op Den Camp H."/>
            <person name="Overmann J."/>
            <person name="Amann R."/>
            <person name="Jetten M.S.M."/>
            <person name="Mascher T."/>
            <person name="Medema M.H."/>
            <person name="Devos D.P."/>
            <person name="Kaster A.-K."/>
            <person name="Ovreas L."/>
            <person name="Rohde M."/>
            <person name="Galperin M.Y."/>
            <person name="Jogler C."/>
        </authorList>
    </citation>
    <scope>NUCLEOTIDE SEQUENCE [LARGE SCALE GENOMIC DNA]</scope>
    <source>
        <strain evidence="7 8">LF1</strain>
    </source>
</reference>
<evidence type="ECO:0000256" key="1">
    <source>
        <dbReference type="ARBA" id="ARBA00000085"/>
    </source>
</evidence>
<evidence type="ECO:0000256" key="2">
    <source>
        <dbReference type="ARBA" id="ARBA00012438"/>
    </source>
</evidence>
<dbReference type="PANTHER" id="PTHR24421">
    <property type="entry name" value="NITRATE/NITRITE SENSOR PROTEIN NARX-RELATED"/>
    <property type="match status" value="1"/>
</dbReference>
<evidence type="ECO:0000256" key="5">
    <source>
        <dbReference type="ARBA" id="ARBA00023012"/>
    </source>
</evidence>
<dbReference type="Gene3D" id="3.30.565.10">
    <property type="entry name" value="Histidine kinase-like ATPase, C-terminal domain"/>
    <property type="match status" value="1"/>
</dbReference>
<evidence type="ECO:0000256" key="4">
    <source>
        <dbReference type="ARBA" id="ARBA00022777"/>
    </source>
</evidence>
<proteinExistence type="predicted"/>
<dbReference type="InterPro" id="IPR050482">
    <property type="entry name" value="Sensor_HK_TwoCompSys"/>
</dbReference>
<protein>
    <recommendedName>
        <fullName evidence="2">histidine kinase</fullName>
        <ecNumber evidence="2">2.7.13.3</ecNumber>
    </recommendedName>
</protein>
<comment type="catalytic activity">
    <reaction evidence="1">
        <text>ATP + protein L-histidine = ADP + protein N-phospho-L-histidine.</text>
        <dbReference type="EC" id="2.7.13.3"/>
    </reaction>
</comment>
<sequence length="201" mass="21963">MIDAEAALLGSEIHDELMPLLFASSANVHRLLRELDPETGEEHLGRLRDVAQWLDQAMESGRQMIGGVFPPDFQTQSWHQFSKARLIELNVPKAEVITWSVDETASLIESETAFAAMRITVEACRNAICHGQATQVDVQAAAKNGKFTVSIQDNGIGFDPEQIPEGHFGLKAMKQRATHAGGELLIESKPGSGTRIVFAIS</sequence>
<gene>
    <name evidence="7" type="primary">liaS</name>
    <name evidence="7" type="ORF">LF1_21230</name>
</gene>
<dbReference type="SUPFAM" id="SSF55874">
    <property type="entry name" value="ATPase domain of HSP90 chaperone/DNA topoisomerase II/histidine kinase"/>
    <property type="match status" value="1"/>
</dbReference>
<feature type="domain" description="Histidine kinase" evidence="6">
    <location>
        <begin position="118"/>
        <end position="201"/>
    </location>
</feature>
<dbReference type="AlphaFoldDB" id="A0A5B1CIN5"/>
<dbReference type="EC" id="2.7.13.3" evidence="2"/>
<comment type="caution">
    <text evidence="7">The sequence shown here is derived from an EMBL/GenBank/DDBJ whole genome shotgun (WGS) entry which is preliminary data.</text>
</comment>
<organism evidence="7 8">
    <name type="scientific">Rubripirellula obstinata</name>
    <dbReference type="NCBI Taxonomy" id="406547"/>
    <lineage>
        <taxon>Bacteria</taxon>
        <taxon>Pseudomonadati</taxon>
        <taxon>Planctomycetota</taxon>
        <taxon>Planctomycetia</taxon>
        <taxon>Pirellulales</taxon>
        <taxon>Pirellulaceae</taxon>
        <taxon>Rubripirellula</taxon>
    </lineage>
</organism>
<dbReference type="InterPro" id="IPR036890">
    <property type="entry name" value="HATPase_C_sf"/>
</dbReference>
<dbReference type="EMBL" id="VRLW01000001">
    <property type="protein sequence ID" value="KAA1259589.1"/>
    <property type="molecule type" value="Genomic_DNA"/>
</dbReference>
<dbReference type="PROSITE" id="PS50109">
    <property type="entry name" value="HIS_KIN"/>
    <property type="match status" value="1"/>
</dbReference>
<keyword evidence="3 7" id="KW-0808">Transferase</keyword>
<dbReference type="CDD" id="cd16917">
    <property type="entry name" value="HATPase_UhpB-NarQ-NarX-like"/>
    <property type="match status" value="1"/>
</dbReference>
<dbReference type="GO" id="GO:0000160">
    <property type="term" value="P:phosphorelay signal transduction system"/>
    <property type="evidence" value="ECO:0007669"/>
    <property type="project" value="UniProtKB-KW"/>
</dbReference>
<keyword evidence="5" id="KW-0902">Two-component regulatory system</keyword>
<name>A0A5B1CIN5_9BACT</name>
<accession>A0A5B1CIN5</accession>
<evidence type="ECO:0000313" key="7">
    <source>
        <dbReference type="EMBL" id="KAA1259589.1"/>
    </source>
</evidence>
<dbReference type="InterPro" id="IPR003594">
    <property type="entry name" value="HATPase_dom"/>
</dbReference>
<keyword evidence="4 7" id="KW-0418">Kinase</keyword>
<dbReference type="Pfam" id="PF02518">
    <property type="entry name" value="HATPase_c"/>
    <property type="match status" value="1"/>
</dbReference>
<dbReference type="PANTHER" id="PTHR24421:SF10">
    <property type="entry name" value="NITRATE_NITRITE SENSOR PROTEIN NARQ"/>
    <property type="match status" value="1"/>
</dbReference>
<evidence type="ECO:0000313" key="8">
    <source>
        <dbReference type="Proteomes" id="UP000322699"/>
    </source>
</evidence>
<dbReference type="InterPro" id="IPR005467">
    <property type="entry name" value="His_kinase_dom"/>
</dbReference>